<dbReference type="EMBL" id="SOAW01000004">
    <property type="protein sequence ID" value="TDT29057.1"/>
    <property type="molecule type" value="Genomic_DNA"/>
</dbReference>
<dbReference type="InterPro" id="IPR011251">
    <property type="entry name" value="Luciferase-like_dom"/>
</dbReference>
<dbReference type="InterPro" id="IPR022315">
    <property type="entry name" value="F420_OxRdatse_CPS4043_pred"/>
</dbReference>
<proteinExistence type="predicted"/>
<dbReference type="InterPro" id="IPR050564">
    <property type="entry name" value="F420-G6PD/mer"/>
</dbReference>
<dbReference type="SUPFAM" id="SSF51679">
    <property type="entry name" value="Bacterial luciferase-like"/>
    <property type="match status" value="1"/>
</dbReference>
<feature type="domain" description="Luciferase-like" evidence="2">
    <location>
        <begin position="8"/>
        <end position="305"/>
    </location>
</feature>
<dbReference type="GO" id="GO:0016705">
    <property type="term" value="F:oxidoreductase activity, acting on paired donors, with incorporation or reduction of molecular oxygen"/>
    <property type="evidence" value="ECO:0007669"/>
    <property type="project" value="InterPro"/>
</dbReference>
<name>A0A4R7IYL3_9ACTN</name>
<evidence type="ECO:0000259" key="2">
    <source>
        <dbReference type="Pfam" id="PF00296"/>
    </source>
</evidence>
<organism evidence="3 4">
    <name type="scientific">Naumannella halotolerans</name>
    <dbReference type="NCBI Taxonomy" id="993414"/>
    <lineage>
        <taxon>Bacteria</taxon>
        <taxon>Bacillati</taxon>
        <taxon>Actinomycetota</taxon>
        <taxon>Actinomycetes</taxon>
        <taxon>Propionibacteriales</taxon>
        <taxon>Propionibacteriaceae</taxon>
        <taxon>Naumannella</taxon>
    </lineage>
</organism>
<dbReference type="Proteomes" id="UP000295371">
    <property type="component" value="Unassembled WGS sequence"/>
</dbReference>
<dbReference type="InterPro" id="IPR036661">
    <property type="entry name" value="Luciferase-like_sf"/>
</dbReference>
<evidence type="ECO:0000256" key="1">
    <source>
        <dbReference type="ARBA" id="ARBA00023002"/>
    </source>
</evidence>
<dbReference type="NCBIfam" id="TIGR03842">
    <property type="entry name" value="F420_CPS_4043"/>
    <property type="match status" value="1"/>
</dbReference>
<dbReference type="AlphaFoldDB" id="A0A4R7IYL3"/>
<dbReference type="OrthoDB" id="7816697at2"/>
<protein>
    <submittedName>
        <fullName evidence="3">Putative F420-dependent oxidoreductase</fullName>
    </submittedName>
</protein>
<dbReference type="Gene3D" id="3.20.20.30">
    <property type="entry name" value="Luciferase-like domain"/>
    <property type="match status" value="1"/>
</dbReference>
<keyword evidence="4" id="KW-1185">Reference proteome</keyword>
<comment type="caution">
    <text evidence="3">The sequence shown here is derived from an EMBL/GenBank/DDBJ whole genome shotgun (WGS) entry which is preliminary data.</text>
</comment>
<dbReference type="Pfam" id="PF00296">
    <property type="entry name" value="Bac_luciferase"/>
    <property type="match status" value="1"/>
</dbReference>
<keyword evidence="1" id="KW-0560">Oxidoreductase</keyword>
<evidence type="ECO:0000313" key="4">
    <source>
        <dbReference type="Proteomes" id="UP000295371"/>
    </source>
</evidence>
<dbReference type="PANTHER" id="PTHR43244">
    <property type="match status" value="1"/>
</dbReference>
<reference evidence="3 4" key="1">
    <citation type="submission" date="2019-03" db="EMBL/GenBank/DDBJ databases">
        <title>Genomic Encyclopedia of Archaeal and Bacterial Type Strains, Phase II (KMG-II): from individual species to whole genera.</title>
        <authorList>
            <person name="Goeker M."/>
        </authorList>
    </citation>
    <scope>NUCLEOTIDE SEQUENCE [LARGE SCALE GENOMIC DNA]</scope>
    <source>
        <strain evidence="3 4">DSM 24323</strain>
    </source>
</reference>
<sequence>MEFGAVLQPDPPASRTVALAKLAEQHGFSHAWTFDSHLLWQEPYVLYSAILAETRKIKVGPFVTNPATRDWTVTASLYATLNEMYGNRTICGIGRGDSAVRVTGGRPTTLKALRESIHVIRELANSRAVEYNGATLQFPWSSGSQLDVWVAAYGPRALQLAGEVGDGFILQLADLDIAEWMINTVRTAAADAGRDPSTVKICVAAPMYIGDDLQHMRDQSRWFGGMVGNHVADIVAKYGDQGSVPQALTDYIAGRTGYDYNTHGRAGNDHVDFVPDEIVDRFCLLGTAEQHIEKLQALKALGVDQFAGYLQHDNKEETLRVYGEVVIPALRETVTARA</sequence>
<gene>
    <name evidence="3" type="ORF">CLV29_3150</name>
</gene>
<dbReference type="PANTHER" id="PTHR43244:SF1">
    <property type="entry name" value="5,10-METHYLENETETRAHYDROMETHANOPTERIN REDUCTASE"/>
    <property type="match status" value="1"/>
</dbReference>
<dbReference type="RefSeq" id="WP_133756054.1">
    <property type="nucleotide sequence ID" value="NZ_SOAW01000004.1"/>
</dbReference>
<accession>A0A4R7IYL3</accession>
<dbReference type="CDD" id="cd01097">
    <property type="entry name" value="Tetrahydromethanopterin_reductase"/>
    <property type="match status" value="1"/>
</dbReference>
<evidence type="ECO:0000313" key="3">
    <source>
        <dbReference type="EMBL" id="TDT29057.1"/>
    </source>
</evidence>